<evidence type="ECO:0000313" key="3">
    <source>
        <dbReference type="Proteomes" id="UP000001317"/>
    </source>
</evidence>
<name>B0TRR7_SHEHH</name>
<dbReference type="Proteomes" id="UP000001317">
    <property type="component" value="Chromosome"/>
</dbReference>
<dbReference type="RefSeq" id="WP_012278351.1">
    <property type="nucleotide sequence ID" value="NC_010334.1"/>
</dbReference>
<evidence type="ECO:0000256" key="1">
    <source>
        <dbReference type="SAM" id="SignalP"/>
    </source>
</evidence>
<evidence type="ECO:0000313" key="2">
    <source>
        <dbReference type="EMBL" id="ABZ77829.1"/>
    </source>
</evidence>
<feature type="signal peptide" evidence="1">
    <location>
        <begin position="1"/>
        <end position="20"/>
    </location>
</feature>
<sequence length="116" mass="12890">MVFTIMVLLCLAQNSGIFSAFNQLSASSISQASESAIGLNSDSTDSKLKDAEFSQCELSEKSLRVCLDEPPVMPLLVLLFIFPFISPASRLLQRALDVPVLPRPRRIHLSFCRFQE</sequence>
<proteinExistence type="predicted"/>
<protein>
    <submittedName>
        <fullName evidence="2">Uncharacterized protein</fullName>
    </submittedName>
</protein>
<gene>
    <name evidence="2" type="ordered locus">Shal_3282</name>
</gene>
<dbReference type="AlphaFoldDB" id="B0TRR7"/>
<dbReference type="HOGENOM" id="CLU_1814496_0_0_6"/>
<dbReference type="EMBL" id="CP000931">
    <property type="protein sequence ID" value="ABZ77829.1"/>
    <property type="molecule type" value="Genomic_DNA"/>
</dbReference>
<dbReference type="eggNOG" id="ENOG5031IFA">
    <property type="taxonomic scope" value="Bacteria"/>
</dbReference>
<organism evidence="2 3">
    <name type="scientific">Shewanella halifaxensis (strain HAW-EB4)</name>
    <dbReference type="NCBI Taxonomy" id="458817"/>
    <lineage>
        <taxon>Bacteria</taxon>
        <taxon>Pseudomonadati</taxon>
        <taxon>Pseudomonadota</taxon>
        <taxon>Gammaproteobacteria</taxon>
        <taxon>Alteromonadales</taxon>
        <taxon>Shewanellaceae</taxon>
        <taxon>Shewanella</taxon>
    </lineage>
</organism>
<reference evidence="2" key="1">
    <citation type="submission" date="2008-01" db="EMBL/GenBank/DDBJ databases">
        <title>Complete sequence of Shewanella halifaxensis HAW-EB4.</title>
        <authorList>
            <consortium name="US DOE Joint Genome Institute"/>
            <person name="Copeland A."/>
            <person name="Lucas S."/>
            <person name="Lapidus A."/>
            <person name="Glavina del Rio T."/>
            <person name="Dalin E."/>
            <person name="Tice H."/>
            <person name="Bruce D."/>
            <person name="Goodwin L."/>
            <person name="Pitluck S."/>
            <person name="Sims D."/>
            <person name="Brettin T."/>
            <person name="Detter J.C."/>
            <person name="Han C."/>
            <person name="Kuske C.R."/>
            <person name="Schmutz J."/>
            <person name="Larimer F."/>
            <person name="Land M."/>
            <person name="Hauser L."/>
            <person name="Kyrpides N."/>
            <person name="Kim E."/>
            <person name="Zhao J.-S."/>
            <person name="Richardson P."/>
        </authorList>
    </citation>
    <scope>NUCLEOTIDE SEQUENCE [LARGE SCALE GENOMIC DNA]</scope>
    <source>
        <strain evidence="2">HAW-EB4</strain>
    </source>
</reference>
<feature type="chain" id="PRO_5002755998" evidence="1">
    <location>
        <begin position="21"/>
        <end position="116"/>
    </location>
</feature>
<keyword evidence="1" id="KW-0732">Signal</keyword>
<accession>B0TRR7</accession>
<dbReference type="OrthoDB" id="6266964at2"/>
<dbReference type="KEGG" id="shl:Shal_3282"/>
<keyword evidence="3" id="KW-1185">Reference proteome</keyword>